<evidence type="ECO:0008006" key="4">
    <source>
        <dbReference type="Google" id="ProtNLM"/>
    </source>
</evidence>
<dbReference type="AlphaFoldDB" id="A0A3L6Q0B1"/>
<keyword evidence="3" id="KW-1185">Reference proteome</keyword>
<evidence type="ECO:0000256" key="1">
    <source>
        <dbReference type="SAM" id="MobiDB-lite"/>
    </source>
</evidence>
<sequence length="117" mass="14009">MEVENETLRLYTRRFFDTLATIANIADEDVIRCFRNGLATKKTYREFRRNLPTIVVQLRDMMRRWADQEDEENDSFPKCKNDKGNKNNRPDWVLPESVPLYNVFGLYSDEVRASRKR</sequence>
<evidence type="ECO:0000313" key="2">
    <source>
        <dbReference type="EMBL" id="RLM69412.1"/>
    </source>
</evidence>
<evidence type="ECO:0000313" key="3">
    <source>
        <dbReference type="Proteomes" id="UP000275267"/>
    </source>
</evidence>
<organism evidence="2 3">
    <name type="scientific">Panicum miliaceum</name>
    <name type="common">Proso millet</name>
    <name type="synonym">Broomcorn millet</name>
    <dbReference type="NCBI Taxonomy" id="4540"/>
    <lineage>
        <taxon>Eukaryota</taxon>
        <taxon>Viridiplantae</taxon>
        <taxon>Streptophyta</taxon>
        <taxon>Embryophyta</taxon>
        <taxon>Tracheophyta</taxon>
        <taxon>Spermatophyta</taxon>
        <taxon>Magnoliopsida</taxon>
        <taxon>Liliopsida</taxon>
        <taxon>Poales</taxon>
        <taxon>Poaceae</taxon>
        <taxon>PACMAD clade</taxon>
        <taxon>Panicoideae</taxon>
        <taxon>Panicodae</taxon>
        <taxon>Paniceae</taxon>
        <taxon>Panicinae</taxon>
        <taxon>Panicum</taxon>
        <taxon>Panicum sect. Panicum</taxon>
    </lineage>
</organism>
<dbReference type="Proteomes" id="UP000275267">
    <property type="component" value="Unassembled WGS sequence"/>
</dbReference>
<proteinExistence type="predicted"/>
<gene>
    <name evidence="2" type="ORF">C2845_PM17G05580</name>
</gene>
<name>A0A3L6Q0B1_PANMI</name>
<accession>A0A3L6Q0B1</accession>
<reference evidence="3" key="1">
    <citation type="journal article" date="2019" name="Nat. Commun.">
        <title>The genome of broomcorn millet.</title>
        <authorList>
            <person name="Zou C."/>
            <person name="Miki D."/>
            <person name="Li D."/>
            <person name="Tang Q."/>
            <person name="Xiao L."/>
            <person name="Rajput S."/>
            <person name="Deng P."/>
            <person name="Jia W."/>
            <person name="Huang R."/>
            <person name="Zhang M."/>
            <person name="Sun Y."/>
            <person name="Hu J."/>
            <person name="Fu X."/>
            <person name="Schnable P.S."/>
            <person name="Li F."/>
            <person name="Zhang H."/>
            <person name="Feng B."/>
            <person name="Zhu X."/>
            <person name="Liu R."/>
            <person name="Schnable J.C."/>
            <person name="Zhu J.-K."/>
            <person name="Zhang H."/>
        </authorList>
    </citation>
    <scope>NUCLEOTIDE SEQUENCE [LARGE SCALE GENOMIC DNA]</scope>
</reference>
<comment type="caution">
    <text evidence="2">The sequence shown here is derived from an EMBL/GenBank/DDBJ whole genome shotgun (WGS) entry which is preliminary data.</text>
</comment>
<feature type="region of interest" description="Disordered" evidence="1">
    <location>
        <begin position="68"/>
        <end position="92"/>
    </location>
</feature>
<dbReference type="EMBL" id="PQIB02000014">
    <property type="protein sequence ID" value="RLM69412.1"/>
    <property type="molecule type" value="Genomic_DNA"/>
</dbReference>
<protein>
    <recommendedName>
        <fullName evidence="4">Retrotransposon gag domain-containing protein</fullName>
    </recommendedName>
</protein>
<feature type="compositionally biased region" description="Basic and acidic residues" evidence="1">
    <location>
        <begin position="75"/>
        <end position="89"/>
    </location>
</feature>